<organism evidence="7 8">
    <name type="scientific">Drosophila hydei</name>
    <name type="common">Fruit fly</name>
    <dbReference type="NCBI Taxonomy" id="7224"/>
    <lineage>
        <taxon>Eukaryota</taxon>
        <taxon>Metazoa</taxon>
        <taxon>Ecdysozoa</taxon>
        <taxon>Arthropoda</taxon>
        <taxon>Hexapoda</taxon>
        <taxon>Insecta</taxon>
        <taxon>Pterygota</taxon>
        <taxon>Neoptera</taxon>
        <taxon>Endopterygota</taxon>
        <taxon>Diptera</taxon>
        <taxon>Brachycera</taxon>
        <taxon>Muscomorpha</taxon>
        <taxon>Ephydroidea</taxon>
        <taxon>Drosophilidae</taxon>
        <taxon>Drosophila</taxon>
    </lineage>
</organism>
<sequence>MDPISQTNSTASLINILAVNDIQDDDSDPMSIETHVDEGQNQESLTTEVNFTSDSFINVRQQSADDMLSTMNTTIDSTGVRRRKIPPWDMEDIMESSDDEDEIYGEANDQLLIEDTIQMKGNILEMIKMPSLSDVREEHMIARESKHMRDSKLKRVTSFHGKFVKPTDRVVESSTSSSISSVSPTSTSQNAETVLPVDSSDGESYDVFDDFRFSLGNVKDITSIHLSQEDQDNIDLFLKAQLEAADDISDKPELSTAKKLPTTPYILEMTKDFVNDLFNSVINEIWINKNTEKSKMNMDKDKLIRNLIELKNKYAFEREFNQFVNNKMCEHYKRLKNVRQFLILSPEVNRKHYRKYLDALHILDHRLNAAAETKKRSASLLASVTMDLSYIMNIVMCSEEHLEKVVFRTLTANRTDSFKGFVERELRHINQTRCEISDARLFLITRKHTLARIADRIKKLERINEELCMDDFINIQNQVVALGKKIEERNAELKKMCLKYHAGLHQIQHIHEKSLMLNTKLLDYKCILCEMHSKEEVLSKTIRNSKAEHADLRKKQSELIYQGGLLYMPSLMHDFDATVEKVEAKRIAINDLKQTLKHMSQRFVELEAQCI</sequence>
<evidence type="ECO:0000256" key="3">
    <source>
        <dbReference type="ARBA" id="ARBA00023273"/>
    </source>
</evidence>
<dbReference type="Pfam" id="PF13870">
    <property type="entry name" value="CCDC113_CCDC96_CC"/>
    <property type="match status" value="1"/>
</dbReference>
<dbReference type="OMA" id="QTQHIHE"/>
<evidence type="ECO:0000256" key="5">
    <source>
        <dbReference type="SAM" id="MobiDB-lite"/>
    </source>
</evidence>
<evidence type="ECO:0000313" key="8">
    <source>
        <dbReference type="RefSeq" id="XP_023162665.1"/>
    </source>
</evidence>
<evidence type="ECO:0000256" key="1">
    <source>
        <dbReference type="ARBA" id="ARBA00004138"/>
    </source>
</evidence>
<comment type="subcellular location">
    <subcellularLocation>
        <location evidence="1">Cell projection</location>
        <location evidence="1">Cilium</location>
    </subcellularLocation>
</comment>
<dbReference type="PANTHER" id="PTHR15654">
    <property type="entry name" value="COILED-COIL DOMAIN-CONTAINING PROTEIN 113-RELATED"/>
    <property type="match status" value="1"/>
</dbReference>
<reference evidence="8" key="1">
    <citation type="submission" date="2025-08" db="UniProtKB">
        <authorList>
            <consortium name="RefSeq"/>
        </authorList>
    </citation>
    <scope>IDENTIFICATION</scope>
    <source>
        <strain evidence="8">15085-1641.00</strain>
        <tissue evidence="8">Whole body</tissue>
    </source>
</reference>
<dbReference type="KEGG" id="dhe:111593851"/>
<evidence type="ECO:0000256" key="2">
    <source>
        <dbReference type="ARBA" id="ARBA00023054"/>
    </source>
</evidence>
<accession>A0A6J1LE18</accession>
<dbReference type="InterPro" id="IPR025254">
    <property type="entry name" value="CCDC113/CCDC96_CC"/>
</dbReference>
<dbReference type="GO" id="GO:0036064">
    <property type="term" value="C:ciliary basal body"/>
    <property type="evidence" value="ECO:0007669"/>
    <property type="project" value="TreeGrafter"/>
</dbReference>
<feature type="coiled-coil region" evidence="4">
    <location>
        <begin position="582"/>
        <end position="609"/>
    </location>
</feature>
<dbReference type="OrthoDB" id="10254794at2759"/>
<feature type="domain" description="CCDC113/CCDC96 coiled-coil" evidence="6">
    <location>
        <begin position="430"/>
        <end position="602"/>
    </location>
</feature>
<dbReference type="RefSeq" id="XP_023162665.1">
    <property type="nucleotide sequence ID" value="XM_023306897.2"/>
</dbReference>
<dbReference type="InterPro" id="IPR051885">
    <property type="entry name" value="CC_CF"/>
</dbReference>
<dbReference type="GO" id="GO:0005930">
    <property type="term" value="C:axoneme"/>
    <property type="evidence" value="ECO:0007669"/>
    <property type="project" value="TreeGrafter"/>
</dbReference>
<keyword evidence="7" id="KW-1185">Reference proteome</keyword>
<keyword evidence="3" id="KW-0966">Cell projection</keyword>
<dbReference type="PANTHER" id="PTHR15654:SF1">
    <property type="entry name" value="COILED-COIL DOMAIN-CONTAINING PROTEIN 96"/>
    <property type="match status" value="1"/>
</dbReference>
<protein>
    <submittedName>
        <fullName evidence="8">Uncharacterized protein LOC111593851</fullName>
    </submittedName>
</protein>
<proteinExistence type="predicted"/>
<evidence type="ECO:0000313" key="7">
    <source>
        <dbReference type="Proteomes" id="UP000504633"/>
    </source>
</evidence>
<evidence type="ECO:0000259" key="6">
    <source>
        <dbReference type="Pfam" id="PF13870"/>
    </source>
</evidence>
<dbReference type="GO" id="GO:0060271">
    <property type="term" value="P:cilium assembly"/>
    <property type="evidence" value="ECO:0007669"/>
    <property type="project" value="TreeGrafter"/>
</dbReference>
<keyword evidence="2 4" id="KW-0175">Coiled coil</keyword>
<evidence type="ECO:0000256" key="4">
    <source>
        <dbReference type="SAM" id="Coils"/>
    </source>
</evidence>
<feature type="region of interest" description="Disordered" evidence="5">
    <location>
        <begin position="173"/>
        <end position="198"/>
    </location>
</feature>
<name>A0A6J1LE18_DROHY</name>
<gene>
    <name evidence="8" type="primary">LOC111593851</name>
</gene>
<feature type="compositionally biased region" description="Low complexity" evidence="5">
    <location>
        <begin position="173"/>
        <end position="188"/>
    </location>
</feature>
<dbReference type="Proteomes" id="UP000504633">
    <property type="component" value="Unplaced"/>
</dbReference>
<dbReference type="AlphaFoldDB" id="A0A6J1LE18"/>
<dbReference type="GeneID" id="111593851"/>